<evidence type="ECO:0008006" key="4">
    <source>
        <dbReference type="Google" id="ProtNLM"/>
    </source>
</evidence>
<sequence length="93" mass="10338">MRKAGIRLMIAAFWLAALGLLFSDPVGNIPEPHHLINFALYGLQVQLIRADSPTGYWINIVAHQWLWGCLLVFLAGAVLVGIAHYRSSRRLGT</sequence>
<reference evidence="2 3" key="1">
    <citation type="submission" date="2021-08" db="EMBL/GenBank/DDBJ databases">
        <authorList>
            <person name="Peeters C."/>
        </authorList>
    </citation>
    <scope>NUCLEOTIDE SEQUENCE [LARGE SCALE GENOMIC DNA]</scope>
    <source>
        <strain evidence="2 3">LMG 21510</strain>
    </source>
</reference>
<comment type="caution">
    <text evidence="2">The sequence shown here is derived from an EMBL/GenBank/DDBJ whole genome shotgun (WGS) entry which is preliminary data.</text>
</comment>
<organism evidence="2 3">
    <name type="scientific">Cupriavidus respiraculi</name>
    <dbReference type="NCBI Taxonomy" id="195930"/>
    <lineage>
        <taxon>Bacteria</taxon>
        <taxon>Pseudomonadati</taxon>
        <taxon>Pseudomonadota</taxon>
        <taxon>Betaproteobacteria</taxon>
        <taxon>Burkholderiales</taxon>
        <taxon>Burkholderiaceae</taxon>
        <taxon>Cupriavidus</taxon>
    </lineage>
</organism>
<name>A0ABN7Z1Z0_9BURK</name>
<dbReference type="Proteomes" id="UP000721236">
    <property type="component" value="Unassembled WGS sequence"/>
</dbReference>
<dbReference type="EMBL" id="CAJZAH010000003">
    <property type="protein sequence ID" value="CAG9178327.1"/>
    <property type="molecule type" value="Genomic_DNA"/>
</dbReference>
<protein>
    <recommendedName>
        <fullName evidence="4">Transmembrane protein</fullName>
    </recommendedName>
</protein>
<accession>A0ABN7Z1Z0</accession>
<keyword evidence="1" id="KW-0472">Membrane</keyword>
<keyword evidence="1" id="KW-1133">Transmembrane helix</keyword>
<keyword evidence="3" id="KW-1185">Reference proteome</keyword>
<evidence type="ECO:0000313" key="3">
    <source>
        <dbReference type="Proteomes" id="UP000721236"/>
    </source>
</evidence>
<evidence type="ECO:0000256" key="1">
    <source>
        <dbReference type="SAM" id="Phobius"/>
    </source>
</evidence>
<proteinExistence type="predicted"/>
<keyword evidence="1" id="KW-0812">Transmembrane</keyword>
<evidence type="ECO:0000313" key="2">
    <source>
        <dbReference type="EMBL" id="CAG9178327.1"/>
    </source>
</evidence>
<feature type="transmembrane region" description="Helical" evidence="1">
    <location>
        <begin position="65"/>
        <end position="85"/>
    </location>
</feature>
<dbReference type="RefSeq" id="WP_222207653.1">
    <property type="nucleotide sequence ID" value="NZ_CAJZAH010000003.1"/>
</dbReference>
<gene>
    <name evidence="2" type="ORF">LMG21510_03556</name>
</gene>